<sequence>MPLDVICLIFGLLRTEDSVAFALVCQGLSDHLFADSQRIFKAASLEDKYKVQTMLEKDLRPSEVYCHYCRKFHDLYDEHYRNNICLEKDTFPSSSFFTFSPGGASLQLRYLDARRAMNAVLFDRPSAKASLDSLRREITVAGPSFCWKQAWIPKVIDGELLLRIDSTHVHNKGEEFTVDLCKHVVLKGAFPSLWVQASQLSRLTRIFDFMRKEVDCVALATCPHCHTDWQLETGSMGDDKESSEHRAWCIRIWAWHRLGNVRSPYDDVWARSAGDERNSDDTWVEEDSVCVTRSREYYPQPPRLISPGDLSVLGNTQRLWVSNEEEKSEEGSNGEESNGEESNDEDAK</sequence>
<evidence type="ECO:0000313" key="3">
    <source>
        <dbReference type="Proteomes" id="UP001583177"/>
    </source>
</evidence>
<name>A0ABR3VXK7_9PEZI</name>
<evidence type="ECO:0008006" key="4">
    <source>
        <dbReference type="Google" id="ProtNLM"/>
    </source>
</evidence>
<gene>
    <name evidence="2" type="ORF">Daus18300_013844</name>
</gene>
<keyword evidence="3" id="KW-1185">Reference proteome</keyword>
<feature type="region of interest" description="Disordered" evidence="1">
    <location>
        <begin position="316"/>
        <end position="348"/>
    </location>
</feature>
<organism evidence="2 3">
    <name type="scientific">Diaporthe australafricana</name>
    <dbReference type="NCBI Taxonomy" id="127596"/>
    <lineage>
        <taxon>Eukaryota</taxon>
        <taxon>Fungi</taxon>
        <taxon>Dikarya</taxon>
        <taxon>Ascomycota</taxon>
        <taxon>Pezizomycotina</taxon>
        <taxon>Sordariomycetes</taxon>
        <taxon>Sordariomycetidae</taxon>
        <taxon>Diaporthales</taxon>
        <taxon>Diaporthaceae</taxon>
        <taxon>Diaporthe</taxon>
    </lineage>
</organism>
<dbReference type="Proteomes" id="UP001583177">
    <property type="component" value="Unassembled WGS sequence"/>
</dbReference>
<feature type="compositionally biased region" description="Acidic residues" evidence="1">
    <location>
        <begin position="337"/>
        <end position="348"/>
    </location>
</feature>
<reference evidence="2 3" key="1">
    <citation type="journal article" date="2024" name="IMA Fungus">
        <title>IMA Genome - F19 : A genome assembly and annotation guide to empower mycologists, including annotated draft genome sequences of Ceratocystis pirilliformis, Diaporthe australafricana, Fusarium ophioides, Paecilomyces lecythidis, and Sporothrix stenoceras.</title>
        <authorList>
            <person name="Aylward J."/>
            <person name="Wilson A.M."/>
            <person name="Visagie C.M."/>
            <person name="Spraker J."/>
            <person name="Barnes I."/>
            <person name="Buitendag C."/>
            <person name="Ceriani C."/>
            <person name="Del Mar Angel L."/>
            <person name="du Plessis D."/>
            <person name="Fuchs T."/>
            <person name="Gasser K."/>
            <person name="Kramer D."/>
            <person name="Li W."/>
            <person name="Munsamy K."/>
            <person name="Piso A."/>
            <person name="Price J.L."/>
            <person name="Sonnekus B."/>
            <person name="Thomas C."/>
            <person name="van der Nest A."/>
            <person name="van Dijk A."/>
            <person name="van Heerden A."/>
            <person name="van Vuuren N."/>
            <person name="Yilmaz N."/>
            <person name="Duong T.A."/>
            <person name="van der Merwe N.A."/>
            <person name="Wingfield M.J."/>
            <person name="Wingfield B.D."/>
        </authorList>
    </citation>
    <scope>NUCLEOTIDE SEQUENCE [LARGE SCALE GENOMIC DNA]</scope>
    <source>
        <strain evidence="2 3">CMW 18300</strain>
    </source>
</reference>
<dbReference type="EMBL" id="JAWRVE010000234">
    <property type="protein sequence ID" value="KAL1847802.1"/>
    <property type="molecule type" value="Genomic_DNA"/>
</dbReference>
<evidence type="ECO:0000256" key="1">
    <source>
        <dbReference type="SAM" id="MobiDB-lite"/>
    </source>
</evidence>
<protein>
    <recommendedName>
        <fullName evidence="4">F-box domain-containing protein</fullName>
    </recommendedName>
</protein>
<proteinExistence type="predicted"/>
<comment type="caution">
    <text evidence="2">The sequence shown here is derived from an EMBL/GenBank/DDBJ whole genome shotgun (WGS) entry which is preliminary data.</text>
</comment>
<accession>A0ABR3VXK7</accession>
<evidence type="ECO:0000313" key="2">
    <source>
        <dbReference type="EMBL" id="KAL1847802.1"/>
    </source>
</evidence>